<proteinExistence type="predicted"/>
<name>A0A7J5YW19_DISMA</name>
<gene>
    <name evidence="4" type="ORF">F7725_014060</name>
</gene>
<dbReference type="OrthoDB" id="194358at2759"/>
<dbReference type="PROSITE" id="PS50088">
    <property type="entry name" value="ANK_REPEAT"/>
    <property type="match status" value="1"/>
</dbReference>
<evidence type="ECO:0000313" key="5">
    <source>
        <dbReference type="Proteomes" id="UP000518266"/>
    </source>
</evidence>
<dbReference type="GO" id="GO:0071356">
    <property type="term" value="P:cellular response to tumor necrosis factor"/>
    <property type="evidence" value="ECO:0007669"/>
    <property type="project" value="TreeGrafter"/>
</dbReference>
<dbReference type="GO" id="GO:0051059">
    <property type="term" value="F:NF-kappaB binding"/>
    <property type="evidence" value="ECO:0007669"/>
    <property type="project" value="TreeGrafter"/>
</dbReference>
<dbReference type="GO" id="GO:0005829">
    <property type="term" value="C:cytosol"/>
    <property type="evidence" value="ECO:0007669"/>
    <property type="project" value="TreeGrafter"/>
</dbReference>
<dbReference type="InterPro" id="IPR036770">
    <property type="entry name" value="Ankyrin_rpt-contain_sf"/>
</dbReference>
<sequence length="182" mass="19675">MDEDLGRIEDMSNKYGRHFLPRIGDTPAEDLWKGLSTLPLHLAATYRRAASLQSLLTAGEDPEIRDQLGRTTLHLVIASWPSISPKPGSRFQAAVSGERRGAETCLRLLCEHGSPPVCPYTALSAVHILSCFGADVNAGVKPSGNTALHLAVVAMALKAFKTLQDDTSCISELLERGPRSTR</sequence>
<dbReference type="SMART" id="SM00248">
    <property type="entry name" value="ANK"/>
    <property type="match status" value="3"/>
</dbReference>
<dbReference type="SUPFAM" id="SSF48403">
    <property type="entry name" value="Ankyrin repeat"/>
    <property type="match status" value="1"/>
</dbReference>
<dbReference type="Gene3D" id="1.25.40.20">
    <property type="entry name" value="Ankyrin repeat-containing domain"/>
    <property type="match status" value="1"/>
</dbReference>
<evidence type="ECO:0000313" key="4">
    <source>
        <dbReference type="EMBL" id="KAF3853373.1"/>
    </source>
</evidence>
<dbReference type="EMBL" id="JAAKFY010000008">
    <property type="protein sequence ID" value="KAF3853373.1"/>
    <property type="molecule type" value="Genomic_DNA"/>
</dbReference>
<evidence type="ECO:0000256" key="1">
    <source>
        <dbReference type="ARBA" id="ARBA00022737"/>
    </source>
</evidence>
<accession>A0A7J5YW19</accession>
<feature type="repeat" description="ANK" evidence="3">
    <location>
        <begin position="35"/>
        <end position="67"/>
    </location>
</feature>
<dbReference type="InterPro" id="IPR051070">
    <property type="entry name" value="NF-kappa-B_inhibitor"/>
</dbReference>
<evidence type="ECO:0000256" key="2">
    <source>
        <dbReference type="ARBA" id="ARBA00023043"/>
    </source>
</evidence>
<keyword evidence="1" id="KW-0677">Repeat</keyword>
<dbReference type="Proteomes" id="UP000518266">
    <property type="component" value="Unassembled WGS sequence"/>
</dbReference>
<organism evidence="4 5">
    <name type="scientific">Dissostichus mawsoni</name>
    <name type="common">Antarctic cod</name>
    <dbReference type="NCBI Taxonomy" id="36200"/>
    <lineage>
        <taxon>Eukaryota</taxon>
        <taxon>Metazoa</taxon>
        <taxon>Chordata</taxon>
        <taxon>Craniata</taxon>
        <taxon>Vertebrata</taxon>
        <taxon>Euteleostomi</taxon>
        <taxon>Actinopterygii</taxon>
        <taxon>Neopterygii</taxon>
        <taxon>Teleostei</taxon>
        <taxon>Neoteleostei</taxon>
        <taxon>Acanthomorphata</taxon>
        <taxon>Eupercaria</taxon>
        <taxon>Perciformes</taxon>
        <taxon>Notothenioidei</taxon>
        <taxon>Nototheniidae</taxon>
        <taxon>Dissostichus</taxon>
    </lineage>
</organism>
<dbReference type="PANTHER" id="PTHR46680:SF3">
    <property type="entry name" value="NF-KAPPA-B INHIBITOR CACTUS"/>
    <property type="match status" value="1"/>
</dbReference>
<reference evidence="4 5" key="1">
    <citation type="submission" date="2020-03" db="EMBL/GenBank/DDBJ databases">
        <title>Dissostichus mawsoni Genome sequencing and assembly.</title>
        <authorList>
            <person name="Park H."/>
        </authorList>
    </citation>
    <scope>NUCLEOTIDE SEQUENCE [LARGE SCALE GENOMIC DNA]</scope>
    <source>
        <strain evidence="4">DM0001</strain>
        <tissue evidence="4">Muscle</tissue>
    </source>
</reference>
<dbReference type="AlphaFoldDB" id="A0A7J5YW19"/>
<keyword evidence="2 3" id="KW-0040">ANK repeat</keyword>
<keyword evidence="5" id="KW-1185">Reference proteome</keyword>
<protein>
    <submittedName>
        <fullName evidence="4">Uncharacterized protein</fullName>
    </submittedName>
</protein>
<dbReference type="PANTHER" id="PTHR46680">
    <property type="entry name" value="NF-KAPPA-B INHIBITOR ALPHA"/>
    <property type="match status" value="1"/>
</dbReference>
<dbReference type="InterPro" id="IPR002110">
    <property type="entry name" value="Ankyrin_rpt"/>
</dbReference>
<evidence type="ECO:0000256" key="3">
    <source>
        <dbReference type="PROSITE-ProRule" id="PRU00023"/>
    </source>
</evidence>
<comment type="caution">
    <text evidence="4">The sequence shown here is derived from an EMBL/GenBank/DDBJ whole genome shotgun (WGS) entry which is preliminary data.</text>
</comment>